<dbReference type="EMBL" id="CADEHS020000578">
    <property type="protein sequence ID" value="CAG9954798.1"/>
    <property type="molecule type" value="Genomic_DNA"/>
</dbReference>
<keyword evidence="2" id="KW-1185">Reference proteome</keyword>
<sequence length="145" mass="16599">MHIRKVAAALFLAASPWLAAAAPAPAPAPAPGTFDKKWIPYFDPMFTYNASWMTPGEIECLHSTQAGTGTRWRIKWKGFCEDWEGQCLHARILNYAHITDNWQSWKTDEDGWWRADFTLLGFYKHTRPQVEKALTELNGKEMICP</sequence>
<evidence type="ECO:0000313" key="2">
    <source>
        <dbReference type="Proteomes" id="UP000836387"/>
    </source>
</evidence>
<organism evidence="1 2">
    <name type="scientific">Clonostachys rosea f. rosea IK726</name>
    <dbReference type="NCBI Taxonomy" id="1349383"/>
    <lineage>
        <taxon>Eukaryota</taxon>
        <taxon>Fungi</taxon>
        <taxon>Dikarya</taxon>
        <taxon>Ascomycota</taxon>
        <taxon>Pezizomycotina</taxon>
        <taxon>Sordariomycetes</taxon>
        <taxon>Hypocreomycetidae</taxon>
        <taxon>Hypocreales</taxon>
        <taxon>Bionectriaceae</taxon>
        <taxon>Clonostachys</taxon>
    </lineage>
</organism>
<name>A0ACA9UPX0_BIOOC</name>
<evidence type="ECO:0000313" key="1">
    <source>
        <dbReference type="EMBL" id="CAG9954798.1"/>
    </source>
</evidence>
<dbReference type="Proteomes" id="UP000836387">
    <property type="component" value="Unassembled WGS sequence"/>
</dbReference>
<proteinExistence type="predicted"/>
<gene>
    <name evidence="1" type="ORF">CRV2_00011411</name>
</gene>
<reference evidence="1" key="2">
    <citation type="submission" date="2021-10" db="EMBL/GenBank/DDBJ databases">
        <authorList>
            <person name="Piombo E."/>
        </authorList>
    </citation>
    <scope>NUCLEOTIDE SEQUENCE</scope>
</reference>
<comment type="caution">
    <text evidence="1">The sequence shown here is derived from an EMBL/GenBank/DDBJ whole genome shotgun (WGS) entry which is preliminary data.</text>
</comment>
<accession>A0ACA9UPX0</accession>
<reference evidence="1" key="1">
    <citation type="submission" date="2020-04" db="EMBL/GenBank/DDBJ databases">
        <authorList>
            <person name="Broberg M."/>
        </authorList>
    </citation>
    <scope>NUCLEOTIDE SEQUENCE</scope>
</reference>
<protein>
    <submittedName>
        <fullName evidence="1">Uncharacterized protein</fullName>
    </submittedName>
</protein>